<gene>
    <name evidence="2" type="ORF">LTRI10_LOCUS29459</name>
</gene>
<evidence type="ECO:0000313" key="3">
    <source>
        <dbReference type="Proteomes" id="UP001497516"/>
    </source>
</evidence>
<protein>
    <submittedName>
        <fullName evidence="2">Uncharacterized protein</fullName>
    </submittedName>
</protein>
<evidence type="ECO:0000256" key="1">
    <source>
        <dbReference type="SAM" id="MobiDB-lite"/>
    </source>
</evidence>
<accession>A0AAV2ERB8</accession>
<reference evidence="2 3" key="1">
    <citation type="submission" date="2024-04" db="EMBL/GenBank/DDBJ databases">
        <authorList>
            <person name="Fracassetti M."/>
        </authorList>
    </citation>
    <scope>NUCLEOTIDE SEQUENCE [LARGE SCALE GENOMIC DNA]</scope>
</reference>
<proteinExistence type="predicted"/>
<dbReference type="EMBL" id="OZ034818">
    <property type="protein sequence ID" value="CAL1388533.1"/>
    <property type="molecule type" value="Genomic_DNA"/>
</dbReference>
<keyword evidence="3" id="KW-1185">Reference proteome</keyword>
<organism evidence="2 3">
    <name type="scientific">Linum trigynum</name>
    <dbReference type="NCBI Taxonomy" id="586398"/>
    <lineage>
        <taxon>Eukaryota</taxon>
        <taxon>Viridiplantae</taxon>
        <taxon>Streptophyta</taxon>
        <taxon>Embryophyta</taxon>
        <taxon>Tracheophyta</taxon>
        <taxon>Spermatophyta</taxon>
        <taxon>Magnoliopsida</taxon>
        <taxon>eudicotyledons</taxon>
        <taxon>Gunneridae</taxon>
        <taxon>Pentapetalae</taxon>
        <taxon>rosids</taxon>
        <taxon>fabids</taxon>
        <taxon>Malpighiales</taxon>
        <taxon>Linaceae</taxon>
        <taxon>Linum</taxon>
    </lineage>
</organism>
<feature type="region of interest" description="Disordered" evidence="1">
    <location>
        <begin position="44"/>
        <end position="94"/>
    </location>
</feature>
<dbReference type="AlphaFoldDB" id="A0AAV2ERB8"/>
<sequence>MLPSASTFCNDLSRNSEDAINKVRFHKIQPIVLLNRDAQEAEADCESGATKDGVGVPIAERNQGDERGRWRRETTTGENCLEGKAHNDRKPFRA</sequence>
<evidence type="ECO:0000313" key="2">
    <source>
        <dbReference type="EMBL" id="CAL1388533.1"/>
    </source>
</evidence>
<name>A0AAV2ERB8_9ROSI</name>
<feature type="compositionally biased region" description="Basic and acidic residues" evidence="1">
    <location>
        <begin position="62"/>
        <end position="94"/>
    </location>
</feature>
<dbReference type="Proteomes" id="UP001497516">
    <property type="component" value="Chromosome 5"/>
</dbReference>